<dbReference type="RefSeq" id="XP_033521778.1">
    <property type="nucleotide sequence ID" value="XM_033665134.1"/>
</dbReference>
<gene>
    <name evidence="3" type="ORF">P153DRAFT_321149</name>
</gene>
<keyword evidence="4" id="KW-1185">Reference proteome</keyword>
<feature type="compositionally biased region" description="Polar residues" evidence="2">
    <location>
        <begin position="307"/>
        <end position="316"/>
    </location>
</feature>
<evidence type="ECO:0000256" key="2">
    <source>
        <dbReference type="SAM" id="MobiDB-lite"/>
    </source>
</evidence>
<dbReference type="GeneID" id="54405566"/>
<dbReference type="Proteomes" id="UP000799771">
    <property type="component" value="Unassembled WGS sequence"/>
</dbReference>
<feature type="compositionally biased region" description="Low complexity" evidence="2">
    <location>
        <begin position="623"/>
        <end position="636"/>
    </location>
</feature>
<organism evidence="3 4">
    <name type="scientific">Dothidotthia symphoricarpi CBS 119687</name>
    <dbReference type="NCBI Taxonomy" id="1392245"/>
    <lineage>
        <taxon>Eukaryota</taxon>
        <taxon>Fungi</taxon>
        <taxon>Dikarya</taxon>
        <taxon>Ascomycota</taxon>
        <taxon>Pezizomycotina</taxon>
        <taxon>Dothideomycetes</taxon>
        <taxon>Pleosporomycetidae</taxon>
        <taxon>Pleosporales</taxon>
        <taxon>Dothidotthiaceae</taxon>
        <taxon>Dothidotthia</taxon>
    </lineage>
</organism>
<feature type="region of interest" description="Disordered" evidence="2">
    <location>
        <begin position="623"/>
        <end position="679"/>
    </location>
</feature>
<name>A0A6A6A676_9PLEO</name>
<reference evidence="3" key="1">
    <citation type="journal article" date="2020" name="Stud. Mycol.">
        <title>101 Dothideomycetes genomes: a test case for predicting lifestyles and emergence of pathogens.</title>
        <authorList>
            <person name="Haridas S."/>
            <person name="Albert R."/>
            <person name="Binder M."/>
            <person name="Bloem J."/>
            <person name="Labutti K."/>
            <person name="Salamov A."/>
            <person name="Andreopoulos B."/>
            <person name="Baker S."/>
            <person name="Barry K."/>
            <person name="Bills G."/>
            <person name="Bluhm B."/>
            <person name="Cannon C."/>
            <person name="Castanera R."/>
            <person name="Culley D."/>
            <person name="Daum C."/>
            <person name="Ezra D."/>
            <person name="Gonzalez J."/>
            <person name="Henrissat B."/>
            <person name="Kuo A."/>
            <person name="Liang C."/>
            <person name="Lipzen A."/>
            <person name="Lutzoni F."/>
            <person name="Magnuson J."/>
            <person name="Mondo S."/>
            <person name="Nolan M."/>
            <person name="Ohm R."/>
            <person name="Pangilinan J."/>
            <person name="Park H.-J."/>
            <person name="Ramirez L."/>
            <person name="Alfaro M."/>
            <person name="Sun H."/>
            <person name="Tritt A."/>
            <person name="Yoshinaga Y."/>
            <person name="Zwiers L.-H."/>
            <person name="Turgeon B."/>
            <person name="Goodwin S."/>
            <person name="Spatafora J."/>
            <person name="Crous P."/>
            <person name="Grigoriev I."/>
        </authorList>
    </citation>
    <scope>NUCLEOTIDE SEQUENCE</scope>
    <source>
        <strain evidence="3">CBS 119687</strain>
    </source>
</reference>
<accession>A0A6A6A676</accession>
<keyword evidence="1" id="KW-0175">Coiled coil</keyword>
<sequence>MTSDPLKAPSEPSIPPLNFIYACSICCATFADVYEGDRETVQGLSDGINPKERRVSRLFLASCCHVFCGSHLEGGGPPFHPAGQRPQAPCPVCAKEKDDGEIRDLYSLRGLHKDECDPAIPAAWFVTPPIRLDGNGKEIEALRFQYVALIRYCQNTYASQKPLQDELAQTQKKLGSMQDLASAEHAEILELQKENERLRAAQHQFEKSQTLKVDMTRLQELEQEVEQYRRIEVDLRDFETFQRDKPAIKHYMKLVPMLIGQNEKMKDRLAKLGFAMALEPIPNFSGRIALQDEYDSSESADRPGTSLRKTTSSRTAGRSAHTASKDETARSSPHTQRPLKRQRLNSPLPTNMQLVPPSSRDAMPPPSKPMSRMRSMRKIFPSLRKKLSHSHSTPPLDRSCSADSDIQMYDNGRWQNTSASRAADDKEPPTCHGAYNDALYMSGALPVERSLRATHLREAGLFSNTRINGTSPNFTFRASSPVAMRKQPEECIPIHLPTEPSYIHLMDGLSRDTGMELGLKDPREATPGGLPPIEVNGAITNIYRDQRNSYDSDNRKPWGLGHAFLRQSPNCSAARVTNVLGTHQDDVRLSKTYNESNLNPVTPAPRRYQQLSHQVESVVSPFFKSSQHHSSSISKSRIAEPRDSSTYLETYRCPNRQPQAPESHRREPQSLNGLSFFDSPRNLNNEPIQYSRTQQPAEPVLHASYNQGRNLDSRGFITRPESGQSSCLGASAYGSSLNRPSYLRQEQTQSHSAIPFPPVGRLSYFRTGQLPSSMPSTIPGCSSVHSRPQWEVLKRMGVKSSRNSSTNTVKNTRGGTSRHLYTGSSRRSVRR</sequence>
<feature type="compositionally biased region" description="Polar residues" evidence="2">
    <location>
        <begin position="822"/>
        <end position="831"/>
    </location>
</feature>
<feature type="coiled-coil region" evidence="1">
    <location>
        <begin position="181"/>
        <end position="238"/>
    </location>
</feature>
<feature type="region of interest" description="Disordered" evidence="2">
    <location>
        <begin position="294"/>
        <end position="373"/>
    </location>
</feature>
<feature type="compositionally biased region" description="Polar residues" evidence="2">
    <location>
        <begin position="800"/>
        <end position="815"/>
    </location>
</feature>
<evidence type="ECO:0000313" key="3">
    <source>
        <dbReference type="EMBL" id="KAF2127389.1"/>
    </source>
</evidence>
<proteinExistence type="predicted"/>
<evidence type="ECO:0000256" key="1">
    <source>
        <dbReference type="SAM" id="Coils"/>
    </source>
</evidence>
<feature type="compositionally biased region" description="Polar residues" evidence="2">
    <location>
        <begin position="344"/>
        <end position="353"/>
    </location>
</feature>
<dbReference type="PROSITE" id="PS51257">
    <property type="entry name" value="PROKAR_LIPOPROTEIN"/>
    <property type="match status" value="1"/>
</dbReference>
<protein>
    <submittedName>
        <fullName evidence="3">Uncharacterized protein</fullName>
    </submittedName>
</protein>
<dbReference type="AlphaFoldDB" id="A0A6A6A676"/>
<feature type="region of interest" description="Disordered" evidence="2">
    <location>
        <begin position="796"/>
        <end position="831"/>
    </location>
</feature>
<feature type="region of interest" description="Disordered" evidence="2">
    <location>
        <begin position="384"/>
        <end position="403"/>
    </location>
</feature>
<evidence type="ECO:0000313" key="4">
    <source>
        <dbReference type="Proteomes" id="UP000799771"/>
    </source>
</evidence>
<dbReference type="EMBL" id="ML977511">
    <property type="protein sequence ID" value="KAF2127389.1"/>
    <property type="molecule type" value="Genomic_DNA"/>
</dbReference>
<dbReference type="OrthoDB" id="5410764at2759"/>